<protein>
    <submittedName>
        <fullName evidence="2">Uncharacterized protein</fullName>
    </submittedName>
</protein>
<dbReference type="EMBL" id="VSSQ01004230">
    <property type="protein sequence ID" value="MPM24295.1"/>
    <property type="molecule type" value="Genomic_DNA"/>
</dbReference>
<evidence type="ECO:0000313" key="2">
    <source>
        <dbReference type="EMBL" id="MPM24295.1"/>
    </source>
</evidence>
<reference evidence="2" key="1">
    <citation type="submission" date="2019-08" db="EMBL/GenBank/DDBJ databases">
        <authorList>
            <person name="Kucharzyk K."/>
            <person name="Murdoch R.W."/>
            <person name="Higgins S."/>
            <person name="Loffler F."/>
        </authorList>
    </citation>
    <scope>NUCLEOTIDE SEQUENCE</scope>
</reference>
<name>A0A644Y6V6_9ZZZZ</name>
<accession>A0A644Y6V6</accession>
<proteinExistence type="predicted"/>
<feature type="region of interest" description="Disordered" evidence="1">
    <location>
        <begin position="1"/>
        <end position="26"/>
    </location>
</feature>
<comment type="caution">
    <text evidence="2">The sequence shown here is derived from an EMBL/GenBank/DDBJ whole genome shotgun (WGS) entry which is preliminary data.</text>
</comment>
<evidence type="ECO:0000256" key="1">
    <source>
        <dbReference type="SAM" id="MobiDB-lite"/>
    </source>
</evidence>
<organism evidence="2">
    <name type="scientific">bioreactor metagenome</name>
    <dbReference type="NCBI Taxonomy" id="1076179"/>
    <lineage>
        <taxon>unclassified sequences</taxon>
        <taxon>metagenomes</taxon>
        <taxon>ecological metagenomes</taxon>
    </lineage>
</organism>
<sequence>MAENLLGQGLAQGHEQGGPDDGVEADDLLAHEVHVAGPVGRVIVIAVVLKAESGDIVGQGVHPDVNHVTGVEVHRHAPGEGGAGDAQVLQAGL</sequence>
<dbReference type="AlphaFoldDB" id="A0A644Y6V6"/>
<gene>
    <name evidence="2" type="ORF">SDC9_70776</name>
</gene>